<name>C4LLH2_CORK4</name>
<dbReference type="AlphaFoldDB" id="C4LLH2"/>
<dbReference type="Proteomes" id="UP000001473">
    <property type="component" value="Chromosome"/>
</dbReference>
<gene>
    <name evidence="1" type="ordered locus">ckrop_1968</name>
</gene>
<sequence length="78" mass="8614">MRQVHLAHAFHEFGVHAHHLHKLAVGRPAGSRLTRGAGLAEPDWAARVGVALFSPTRIARTTGTFPLVITRTFPTQRR</sequence>
<accession>C4LLH2</accession>
<reference evidence="1 2" key="1">
    <citation type="journal article" date="2008" name="J. Biotechnol.">
        <title>Ultrafast pyrosequencing of Corynebacterium kroppenstedtii DSM44385 revealed insights into the physiology of a lipophilic corynebacterium that lacks mycolic acids.</title>
        <authorList>
            <person name="Tauch A."/>
            <person name="Schneider J."/>
            <person name="Szczepanowski R."/>
            <person name="Tilker A."/>
            <person name="Viehoever P."/>
            <person name="Gartemann K.-H."/>
            <person name="Arnold W."/>
            <person name="Blom J."/>
            <person name="Brinkrolf K."/>
            <person name="Brune I."/>
            <person name="Goetker S."/>
            <person name="Weisshaar B."/>
            <person name="Goesmann A."/>
            <person name="Droege M."/>
            <person name="Puehler A."/>
        </authorList>
    </citation>
    <scope>NUCLEOTIDE SEQUENCE [LARGE SCALE GENOMIC DNA]</scope>
    <source>
        <strain evidence="2">DSM 44385 / JCM 11950 / CIP 105744 / CCUG 35717</strain>
    </source>
</reference>
<dbReference type="HOGENOM" id="CLU_2616017_0_0_11"/>
<protein>
    <submittedName>
        <fullName evidence="1">Uncharacterized protein</fullName>
    </submittedName>
</protein>
<evidence type="ECO:0000313" key="2">
    <source>
        <dbReference type="Proteomes" id="UP000001473"/>
    </source>
</evidence>
<dbReference type="KEGG" id="ckp:ckrop_1968"/>
<organism evidence="1 2">
    <name type="scientific">Corynebacterium kroppenstedtii (strain DSM 44385 / JCM 11950 / CIP 105744 / CCUG 35717)</name>
    <dbReference type="NCBI Taxonomy" id="645127"/>
    <lineage>
        <taxon>Bacteria</taxon>
        <taxon>Bacillati</taxon>
        <taxon>Actinomycetota</taxon>
        <taxon>Actinomycetes</taxon>
        <taxon>Mycobacteriales</taxon>
        <taxon>Corynebacteriaceae</taxon>
        <taxon>Corynebacterium</taxon>
    </lineage>
</organism>
<proteinExistence type="predicted"/>
<evidence type="ECO:0000313" key="1">
    <source>
        <dbReference type="EMBL" id="ACR18677.1"/>
    </source>
</evidence>
<keyword evidence="2" id="KW-1185">Reference proteome</keyword>
<dbReference type="EMBL" id="CP001620">
    <property type="protein sequence ID" value="ACR18677.1"/>
    <property type="molecule type" value="Genomic_DNA"/>
</dbReference>
<dbReference type="STRING" id="645127.ckrop_1968"/>